<keyword evidence="2" id="KW-0378">Hydrolase</keyword>
<dbReference type="PANTHER" id="PTHR43343:SF3">
    <property type="entry name" value="PROTEASE DO-LIKE 8, CHLOROPLASTIC"/>
    <property type="match status" value="1"/>
</dbReference>
<keyword evidence="6" id="KW-1185">Reference proteome</keyword>
<proteinExistence type="predicted"/>
<sequence>MRIFAPVLSVLFACLLAAPALHAITPRFATRDRERVSTAVDDIEPGFQRLLDAVVRLDVWETTFDEGAKRTQHGVGSGVIMTREGHILTNAHVVNPYAERIMVTLNNLERVDAELVGWDHWTDLAVVKIDPDSLEKRGLSFDYAQFGDSAELVPGQTVYAVGTPNGLSRTVTRGIISNTDRYFEGSTVGRGYETGYFNTWLQTDAAINPGNSGGPLVLPDGRVIGINTRGYLGAENLGFAVPSDIARAVMDDLIHDSSIVRSYIGLRPGPMQDLENFYELESNRGMLVQSVDPGSPVAEAGLRPGDIVLEIDGQAMDGRFPEQLPAIQNFIASRAPGQTVNLKVKRGFQTIEMPVVTEPLESRIGEETALEGWGLGVQKISRSIAREENLDSTDGFVVVGVQPAFPAYEAGIRRGDVITKVNRQTLDSLKELEAIYQSYEADPQKTLIEVNRNHQVRFMVLKP</sequence>
<dbReference type="SUPFAM" id="SSF50156">
    <property type="entry name" value="PDZ domain-like"/>
    <property type="match status" value="2"/>
</dbReference>
<evidence type="ECO:0000256" key="1">
    <source>
        <dbReference type="ARBA" id="ARBA00022670"/>
    </source>
</evidence>
<keyword evidence="1" id="KW-0645">Protease</keyword>
<dbReference type="PANTHER" id="PTHR43343">
    <property type="entry name" value="PEPTIDASE S12"/>
    <property type="match status" value="1"/>
</dbReference>
<dbReference type="InterPro" id="IPR009003">
    <property type="entry name" value="Peptidase_S1_PA"/>
</dbReference>
<dbReference type="InterPro" id="IPR041489">
    <property type="entry name" value="PDZ_6"/>
</dbReference>
<evidence type="ECO:0000256" key="2">
    <source>
        <dbReference type="ARBA" id="ARBA00022801"/>
    </source>
</evidence>
<organism evidence="5 6">
    <name type="scientific">Ruficoccus amylovorans</name>
    <dbReference type="NCBI Taxonomy" id="1804625"/>
    <lineage>
        <taxon>Bacteria</taxon>
        <taxon>Pseudomonadati</taxon>
        <taxon>Verrucomicrobiota</taxon>
        <taxon>Opitutia</taxon>
        <taxon>Puniceicoccales</taxon>
        <taxon>Cerasicoccaceae</taxon>
        <taxon>Ruficoccus</taxon>
    </lineage>
</organism>
<dbReference type="InterPro" id="IPR036034">
    <property type="entry name" value="PDZ_sf"/>
</dbReference>
<dbReference type="GO" id="GO:0004252">
    <property type="term" value="F:serine-type endopeptidase activity"/>
    <property type="evidence" value="ECO:0007669"/>
    <property type="project" value="InterPro"/>
</dbReference>
<comment type="caution">
    <text evidence="5">The sequence shown here is derived from an EMBL/GenBank/DDBJ whole genome shotgun (WGS) entry which is preliminary data.</text>
</comment>
<feature type="domain" description="PDZ" evidence="4">
    <location>
        <begin position="363"/>
        <end position="435"/>
    </location>
</feature>
<protein>
    <submittedName>
        <fullName evidence="5">Trypsin-like peptidase domain-containing protein</fullName>
    </submittedName>
</protein>
<evidence type="ECO:0000256" key="3">
    <source>
        <dbReference type="SAM" id="SignalP"/>
    </source>
</evidence>
<dbReference type="InterPro" id="IPR001940">
    <property type="entry name" value="Peptidase_S1C"/>
</dbReference>
<feature type="domain" description="PDZ" evidence="4">
    <location>
        <begin position="285"/>
        <end position="318"/>
    </location>
</feature>
<dbReference type="SMART" id="SM00228">
    <property type="entry name" value="PDZ"/>
    <property type="match status" value="2"/>
</dbReference>
<feature type="signal peptide" evidence="3">
    <location>
        <begin position="1"/>
        <end position="23"/>
    </location>
</feature>
<dbReference type="Pfam" id="PF17820">
    <property type="entry name" value="PDZ_6"/>
    <property type="match status" value="1"/>
</dbReference>
<evidence type="ECO:0000259" key="4">
    <source>
        <dbReference type="PROSITE" id="PS50106"/>
    </source>
</evidence>
<dbReference type="AlphaFoldDB" id="A0A842HD89"/>
<evidence type="ECO:0000313" key="6">
    <source>
        <dbReference type="Proteomes" id="UP000546464"/>
    </source>
</evidence>
<dbReference type="GO" id="GO:0006508">
    <property type="term" value="P:proteolysis"/>
    <property type="evidence" value="ECO:0007669"/>
    <property type="project" value="UniProtKB-KW"/>
</dbReference>
<gene>
    <name evidence="5" type="ORF">H5P28_04710</name>
</gene>
<dbReference type="Gene3D" id="2.40.10.120">
    <property type="match status" value="1"/>
</dbReference>
<dbReference type="EMBL" id="JACHVB010000014">
    <property type="protein sequence ID" value="MBC2593557.1"/>
    <property type="molecule type" value="Genomic_DNA"/>
</dbReference>
<dbReference type="PROSITE" id="PS50106">
    <property type="entry name" value="PDZ"/>
    <property type="match status" value="2"/>
</dbReference>
<dbReference type="PRINTS" id="PR00834">
    <property type="entry name" value="PROTEASES2C"/>
</dbReference>
<name>A0A842HD89_9BACT</name>
<dbReference type="InterPro" id="IPR001478">
    <property type="entry name" value="PDZ"/>
</dbReference>
<feature type="chain" id="PRO_5032523548" evidence="3">
    <location>
        <begin position="24"/>
        <end position="463"/>
    </location>
</feature>
<keyword evidence="3" id="KW-0732">Signal</keyword>
<dbReference type="SUPFAM" id="SSF50494">
    <property type="entry name" value="Trypsin-like serine proteases"/>
    <property type="match status" value="1"/>
</dbReference>
<dbReference type="Gene3D" id="2.30.42.10">
    <property type="match status" value="2"/>
</dbReference>
<dbReference type="Pfam" id="PF13365">
    <property type="entry name" value="Trypsin_2"/>
    <property type="match status" value="1"/>
</dbReference>
<dbReference type="Proteomes" id="UP000546464">
    <property type="component" value="Unassembled WGS sequence"/>
</dbReference>
<dbReference type="InterPro" id="IPR051201">
    <property type="entry name" value="Chloro_Bact_Ser_Proteases"/>
</dbReference>
<reference evidence="5 6" key="1">
    <citation type="submission" date="2020-07" db="EMBL/GenBank/DDBJ databases">
        <authorList>
            <person name="Feng X."/>
        </authorList>
    </citation>
    <scope>NUCLEOTIDE SEQUENCE [LARGE SCALE GENOMIC DNA]</scope>
    <source>
        <strain evidence="5 6">JCM31066</strain>
    </source>
</reference>
<evidence type="ECO:0000313" key="5">
    <source>
        <dbReference type="EMBL" id="MBC2593557.1"/>
    </source>
</evidence>
<accession>A0A842HD89</accession>
<dbReference type="Pfam" id="PF13180">
    <property type="entry name" value="PDZ_2"/>
    <property type="match status" value="1"/>
</dbReference>